<name>A0A160P7D8_STRLU</name>
<dbReference type="InterPro" id="IPR051172">
    <property type="entry name" value="Chlamydia_OmcB"/>
</dbReference>
<dbReference type="PANTHER" id="PTHR34819">
    <property type="entry name" value="LARGE CYSTEINE-RICH PERIPLASMIC PROTEIN OMCB"/>
    <property type="match status" value="1"/>
</dbReference>
<sequence>MTACLMLPGQQQAYAAAGDPFPGGPGLVFVAQGPAPGEPTTLYEAVQGTGQVTFVRESTATFGHNAMGFRAADRYLHAINNNDGLARIGQGGVATNTGQVGLPSSGTFSYNQGTFGDGPTADTLYVRQSTTDNSLYAVDVPTHTSHRIALSSNVPNLSDIVWKDGYIWGVYGEGHQLYRIDPATGTVLVVALPGLPANPYGAQWVYGNGNIGISNNVTGTVYQLRINNPTSATPTATILSSTRGPANTQNDGASVPGEPADLAITKEGPSTWAPGDTILYTLRIHNNGPGNSSGYIVTDTLPDNLSNPQTTTPGCAIVTQGGRNLVQCTGAALADGADAPEITITGTAPATPGTDCVADGIDNTAQVVGNEDDPDQGNNTAHSTACPAGQVEPSFTVSKAASVGPDGFVGSGDSVTYTVTVTNNGTVDYTVDNPATFTDDLSDVTDDAKVDPASLTGGAQLLDGGVSWSGPLAAGATHTVTYTVVVNGPDQGNHVLRNGVVPGPTGTCTTADACITTIPVAAWAARSPTR</sequence>
<keyword evidence="5" id="KW-1185">Reference proteome</keyword>
<dbReference type="InterPro" id="IPR057687">
    <property type="entry name" value="DUF7927"/>
</dbReference>
<evidence type="ECO:0000259" key="3">
    <source>
        <dbReference type="Pfam" id="PF25549"/>
    </source>
</evidence>
<reference evidence="4 5" key="1">
    <citation type="journal article" date="2016" name="Genome Announc.">
        <title>Complete Genome Sequence of Thiostrepton-Producing Streptomyces laurentii ATCC 31255.</title>
        <authorList>
            <person name="Doi K."/>
            <person name="Fujino Y."/>
            <person name="Nagayoshi Y."/>
            <person name="Ohshima T."/>
            <person name="Ogata S."/>
        </authorList>
    </citation>
    <scope>NUCLEOTIDE SEQUENCE [LARGE SCALE GENOMIC DNA]</scope>
    <source>
        <strain evidence="4 5">ATCC 31255</strain>
    </source>
</reference>
<dbReference type="KEGG" id="slau:SLA_5864"/>
<dbReference type="Pfam" id="PF01345">
    <property type="entry name" value="DUF11"/>
    <property type="match status" value="1"/>
</dbReference>
<protein>
    <submittedName>
        <fullName evidence="4">Uncharacterized protein</fullName>
    </submittedName>
</protein>
<feature type="domain" description="DUF6923" evidence="2">
    <location>
        <begin position="29"/>
        <end position="257"/>
    </location>
</feature>
<feature type="domain" description="DUF11" evidence="1">
    <location>
        <begin position="261"/>
        <end position="384"/>
    </location>
</feature>
<dbReference type="Proteomes" id="UP000217676">
    <property type="component" value="Chromosome"/>
</dbReference>
<dbReference type="Pfam" id="PF25549">
    <property type="entry name" value="DUF7927"/>
    <property type="match status" value="1"/>
</dbReference>
<dbReference type="AlphaFoldDB" id="A0A160P7D8"/>
<dbReference type="InterPro" id="IPR001434">
    <property type="entry name" value="OmcB-like_DUF11"/>
</dbReference>
<dbReference type="InterPro" id="IPR054215">
    <property type="entry name" value="DUF6923"/>
</dbReference>
<evidence type="ECO:0000313" key="4">
    <source>
        <dbReference type="EMBL" id="BAU86733.1"/>
    </source>
</evidence>
<dbReference type="InterPro" id="IPR013783">
    <property type="entry name" value="Ig-like_fold"/>
</dbReference>
<dbReference type="EMBL" id="AP017424">
    <property type="protein sequence ID" value="BAU86733.1"/>
    <property type="molecule type" value="Genomic_DNA"/>
</dbReference>
<dbReference type="SUPFAM" id="SSF63825">
    <property type="entry name" value="YWTD domain"/>
    <property type="match status" value="1"/>
</dbReference>
<feature type="domain" description="DUF7927" evidence="3">
    <location>
        <begin position="396"/>
        <end position="513"/>
    </location>
</feature>
<evidence type="ECO:0000313" key="5">
    <source>
        <dbReference type="Proteomes" id="UP000217676"/>
    </source>
</evidence>
<dbReference type="PANTHER" id="PTHR34819:SF3">
    <property type="entry name" value="CELL SURFACE PROTEIN"/>
    <property type="match status" value="1"/>
</dbReference>
<dbReference type="GO" id="GO:0005975">
    <property type="term" value="P:carbohydrate metabolic process"/>
    <property type="evidence" value="ECO:0007669"/>
    <property type="project" value="UniProtKB-ARBA"/>
</dbReference>
<organism evidence="4 5">
    <name type="scientific">Streptomyces laurentii</name>
    <dbReference type="NCBI Taxonomy" id="39478"/>
    <lineage>
        <taxon>Bacteria</taxon>
        <taxon>Bacillati</taxon>
        <taxon>Actinomycetota</taxon>
        <taxon>Actinomycetes</taxon>
        <taxon>Kitasatosporales</taxon>
        <taxon>Streptomycetaceae</taxon>
        <taxon>Streptomyces</taxon>
    </lineage>
</organism>
<dbReference type="Gene3D" id="2.60.40.10">
    <property type="entry name" value="Immunoglobulins"/>
    <property type="match status" value="2"/>
</dbReference>
<evidence type="ECO:0000259" key="1">
    <source>
        <dbReference type="Pfam" id="PF01345"/>
    </source>
</evidence>
<evidence type="ECO:0000259" key="2">
    <source>
        <dbReference type="Pfam" id="PF21959"/>
    </source>
</evidence>
<accession>A0A160P7D8</accession>
<dbReference type="InterPro" id="IPR047589">
    <property type="entry name" value="DUF11_rpt"/>
</dbReference>
<proteinExistence type="predicted"/>
<gene>
    <name evidence="4" type="ORF">SLA_5864</name>
</gene>
<dbReference type="Pfam" id="PF21959">
    <property type="entry name" value="DUF6923"/>
    <property type="match status" value="1"/>
</dbReference>
<dbReference type="NCBIfam" id="TIGR01451">
    <property type="entry name" value="B_ant_repeat"/>
    <property type="match status" value="1"/>
</dbReference>